<sequence>MPMNKIRSRPTSLIFVNPKDSGLDTLLNPKSGQGEDIYTPTSDDESFEFYRWHLDYQNLCISQMEWNNPHSPSSQNFPENVKDGKVETSELLSFLYNNDAKLPHSSNSIWDLHDTFEKQLKKNRLNKRAWDRLVEEMEKSNGHPFVDQMKLRDEILPWERQIHEMNLAKKKFFIRRFIEIEEPECDKPWETLIMEAKSYKAVGHLLNQAQLDLLRDEIMPWEKQIVEMQSKEFDSPKDASCPWNQLIGQVSKSLEKRGKKLQQEDIDKLKDEIIPWEKQIANGIYVDSFSPTSDKFVSNPATPKSTSLNSKTLECGSVSSEKISIKECKNSIDSDTIRRDSKSSHRFDSQPNTRRLSRQYQNLTCDEIDLTSPIKEPKTESFEKQRAESPAYQSVWKRASTLLLSKKRMSFFDKVRPRSTQPKPRCKSESFISNEQIISALETHIFPMADKELEVPEQLKEQVLQNIKENKLDAEKYMDFVSQVYLALKWQSLPSYSFYESKWSRVTCTRILLRLFTLGLDK</sequence>
<keyword evidence="3" id="KW-1185">Reference proteome</keyword>
<feature type="region of interest" description="Disordered" evidence="1">
    <location>
        <begin position="336"/>
        <end position="355"/>
    </location>
</feature>
<gene>
    <name evidence="2" type="ORF">CONCODRAFT_2510</name>
</gene>
<evidence type="ECO:0000313" key="3">
    <source>
        <dbReference type="Proteomes" id="UP000070444"/>
    </source>
</evidence>
<name>A0A137PHK6_CONC2</name>
<proteinExistence type="predicted"/>
<evidence type="ECO:0000313" key="2">
    <source>
        <dbReference type="EMBL" id="KXN74486.1"/>
    </source>
</evidence>
<dbReference type="EMBL" id="KQ964423">
    <property type="protein sequence ID" value="KXN74486.1"/>
    <property type="molecule type" value="Genomic_DNA"/>
</dbReference>
<accession>A0A137PHK6</accession>
<evidence type="ECO:0000256" key="1">
    <source>
        <dbReference type="SAM" id="MobiDB-lite"/>
    </source>
</evidence>
<protein>
    <submittedName>
        <fullName evidence="2">Uncharacterized protein</fullName>
    </submittedName>
</protein>
<dbReference type="AlphaFoldDB" id="A0A137PHK6"/>
<reference evidence="2 3" key="1">
    <citation type="journal article" date="2015" name="Genome Biol. Evol.">
        <title>Phylogenomic analyses indicate that early fungi evolved digesting cell walls of algal ancestors of land plants.</title>
        <authorList>
            <person name="Chang Y."/>
            <person name="Wang S."/>
            <person name="Sekimoto S."/>
            <person name="Aerts A.L."/>
            <person name="Choi C."/>
            <person name="Clum A."/>
            <person name="LaButti K.M."/>
            <person name="Lindquist E.A."/>
            <person name="Yee Ngan C."/>
            <person name="Ohm R.A."/>
            <person name="Salamov A.A."/>
            <person name="Grigoriev I.V."/>
            <person name="Spatafora J.W."/>
            <person name="Berbee M.L."/>
        </authorList>
    </citation>
    <scope>NUCLEOTIDE SEQUENCE [LARGE SCALE GENOMIC DNA]</scope>
    <source>
        <strain evidence="2 3">NRRL 28638</strain>
    </source>
</reference>
<feature type="compositionally biased region" description="Basic and acidic residues" evidence="1">
    <location>
        <begin position="336"/>
        <end position="348"/>
    </location>
</feature>
<dbReference type="Proteomes" id="UP000070444">
    <property type="component" value="Unassembled WGS sequence"/>
</dbReference>
<organism evidence="2 3">
    <name type="scientific">Conidiobolus coronatus (strain ATCC 28846 / CBS 209.66 / NRRL 28638)</name>
    <name type="common">Delacroixia coronata</name>
    <dbReference type="NCBI Taxonomy" id="796925"/>
    <lineage>
        <taxon>Eukaryota</taxon>
        <taxon>Fungi</taxon>
        <taxon>Fungi incertae sedis</taxon>
        <taxon>Zoopagomycota</taxon>
        <taxon>Entomophthoromycotina</taxon>
        <taxon>Entomophthoromycetes</taxon>
        <taxon>Entomophthorales</taxon>
        <taxon>Ancylistaceae</taxon>
        <taxon>Conidiobolus</taxon>
    </lineage>
</organism>